<reference evidence="1 2" key="1">
    <citation type="submission" date="2023-04" db="EMBL/GenBank/DDBJ databases">
        <title>Luteimonas sp. M1R5S59.</title>
        <authorList>
            <person name="Sun J.-Q."/>
        </authorList>
    </citation>
    <scope>NUCLEOTIDE SEQUENCE [LARGE SCALE GENOMIC DNA]</scope>
    <source>
        <strain evidence="1 2">M1R5S59</strain>
    </source>
</reference>
<name>A0ABT6JSV9_9GAMM</name>
<proteinExistence type="predicted"/>
<dbReference type="EMBL" id="JARXRO010000014">
    <property type="protein sequence ID" value="MDH5833684.1"/>
    <property type="molecule type" value="Genomic_DNA"/>
</dbReference>
<sequence>MRIKHDLARVRADRGTQIGELSYKWVRAGQLRCDQVGDRLDASGHECAHRPRDIDRVRTLLGDRCATGYERRRLRRQHALLDGLCFAFECARGAVVSQRPPALLCDVGEFVRDQGAALQRVRAVATRREGDLVATRDRQGASIGDIARAAAAGVDADIAEA</sequence>
<evidence type="ECO:0000313" key="1">
    <source>
        <dbReference type="EMBL" id="MDH5833684.1"/>
    </source>
</evidence>
<organism evidence="1 2">
    <name type="scientific">Luteimonas kalidii</name>
    <dbReference type="NCBI Taxonomy" id="3042025"/>
    <lineage>
        <taxon>Bacteria</taxon>
        <taxon>Pseudomonadati</taxon>
        <taxon>Pseudomonadota</taxon>
        <taxon>Gammaproteobacteria</taxon>
        <taxon>Lysobacterales</taxon>
        <taxon>Lysobacteraceae</taxon>
        <taxon>Luteimonas</taxon>
    </lineage>
</organism>
<comment type="caution">
    <text evidence="1">The sequence shown here is derived from an EMBL/GenBank/DDBJ whole genome shotgun (WGS) entry which is preliminary data.</text>
</comment>
<dbReference type="Proteomes" id="UP001156873">
    <property type="component" value="Unassembled WGS sequence"/>
</dbReference>
<evidence type="ECO:0000313" key="2">
    <source>
        <dbReference type="Proteomes" id="UP001156873"/>
    </source>
</evidence>
<gene>
    <name evidence="1" type="ORF">QFW81_07070</name>
</gene>
<protein>
    <submittedName>
        <fullName evidence="1">Uncharacterized protein</fullName>
    </submittedName>
</protein>
<accession>A0ABT6JSV9</accession>
<keyword evidence="2" id="KW-1185">Reference proteome</keyword>